<dbReference type="PANTHER" id="PTHR33608">
    <property type="entry name" value="BLL2464 PROTEIN"/>
    <property type="match status" value="1"/>
</dbReference>
<dbReference type="InterPro" id="IPR036465">
    <property type="entry name" value="vWFA_dom_sf"/>
</dbReference>
<dbReference type="Pfam" id="PF01882">
    <property type="entry name" value="DUF58"/>
    <property type="match status" value="1"/>
</dbReference>
<evidence type="ECO:0000313" key="4">
    <source>
        <dbReference type="Proteomes" id="UP001207930"/>
    </source>
</evidence>
<dbReference type="SUPFAM" id="SSF53300">
    <property type="entry name" value="vWA-like"/>
    <property type="match status" value="1"/>
</dbReference>
<evidence type="ECO:0000259" key="2">
    <source>
        <dbReference type="Pfam" id="PF01882"/>
    </source>
</evidence>
<protein>
    <submittedName>
        <fullName evidence="3">DUF58 domain-containing protein</fullName>
    </submittedName>
</protein>
<feature type="domain" description="DUF58" evidence="2">
    <location>
        <begin position="99"/>
        <end position="312"/>
    </location>
</feature>
<dbReference type="EMBL" id="JAPDDS010000002">
    <property type="protein sequence ID" value="MCW1884125.1"/>
    <property type="molecule type" value="Genomic_DNA"/>
</dbReference>
<dbReference type="Proteomes" id="UP001207930">
    <property type="component" value="Unassembled WGS sequence"/>
</dbReference>
<gene>
    <name evidence="3" type="ORF">OKA04_05245</name>
</gene>
<dbReference type="PANTHER" id="PTHR33608:SF7">
    <property type="entry name" value="DUF58 DOMAIN-CONTAINING PROTEIN"/>
    <property type="match status" value="1"/>
</dbReference>
<name>A0ABT3FMC8_9BACT</name>
<keyword evidence="4" id="KW-1185">Reference proteome</keyword>
<accession>A0ABT3FMC8</accession>
<feature type="region of interest" description="Disordered" evidence="1">
    <location>
        <begin position="1"/>
        <end position="51"/>
    </location>
</feature>
<feature type="compositionally biased region" description="Basic and acidic residues" evidence="1">
    <location>
        <begin position="38"/>
        <end position="51"/>
    </location>
</feature>
<organism evidence="3 4">
    <name type="scientific">Luteolibacter flavescens</name>
    <dbReference type="NCBI Taxonomy" id="1859460"/>
    <lineage>
        <taxon>Bacteria</taxon>
        <taxon>Pseudomonadati</taxon>
        <taxon>Verrucomicrobiota</taxon>
        <taxon>Verrucomicrobiia</taxon>
        <taxon>Verrucomicrobiales</taxon>
        <taxon>Verrucomicrobiaceae</taxon>
        <taxon>Luteolibacter</taxon>
    </lineage>
</organism>
<sequence length="352" mass="39051">MAARFAAARGMASSGPPPFPGAKESSPTKPPPFPGSAKPRESADAADERNREHLASRLLDQSELERFKNLIVFAKTTVESQFSGRHKSPDLGSGGEFVEYQAYLPGLPIHAIDWRIYARTRKLVIRRYREETDMDVHLLVDASGSMGYLGTGRENKGRRAARIAAALAYLMMKQGDKASLTLFADRVIDHLPAGGGQRHLLKALRSLVRPAHEPTGLTDLPGAVRECNRLFKRRGRLIILSDLLGHDPAEIFDALGPLLHRGFEILLMQILDPEERMLPDAPLAHFVDMETGESIEVEPAEIRDAYAARVQERCDTLAEDGAKHRVEFTSLCTESPYREAIEAYLGFRTSKN</sequence>
<dbReference type="InterPro" id="IPR002881">
    <property type="entry name" value="DUF58"/>
</dbReference>
<dbReference type="RefSeq" id="WP_264500085.1">
    <property type="nucleotide sequence ID" value="NZ_JAPDDS010000002.1"/>
</dbReference>
<proteinExistence type="predicted"/>
<feature type="compositionally biased region" description="Low complexity" evidence="1">
    <location>
        <begin position="1"/>
        <end position="14"/>
    </location>
</feature>
<dbReference type="Gene3D" id="3.40.50.410">
    <property type="entry name" value="von Willebrand factor, type A domain"/>
    <property type="match status" value="1"/>
</dbReference>
<comment type="caution">
    <text evidence="3">The sequence shown here is derived from an EMBL/GenBank/DDBJ whole genome shotgun (WGS) entry which is preliminary data.</text>
</comment>
<evidence type="ECO:0000256" key="1">
    <source>
        <dbReference type="SAM" id="MobiDB-lite"/>
    </source>
</evidence>
<reference evidence="3 4" key="1">
    <citation type="submission" date="2022-10" db="EMBL/GenBank/DDBJ databases">
        <title>Luteolibacter flavescens strain MCCC 1K03193, whole genome shotgun sequencing project.</title>
        <authorList>
            <person name="Zhao G."/>
            <person name="Shen L."/>
        </authorList>
    </citation>
    <scope>NUCLEOTIDE SEQUENCE [LARGE SCALE GENOMIC DNA]</scope>
    <source>
        <strain evidence="3 4">MCCC 1K03193</strain>
    </source>
</reference>
<evidence type="ECO:0000313" key="3">
    <source>
        <dbReference type="EMBL" id="MCW1884125.1"/>
    </source>
</evidence>